<sequence>MVVLTYLLNRQVTIGELHPVLGISRSTFERRSMADDFPNAEECRLIGLALGLNPLDLMARFGLIGPDDFEGFLNGPFATKVAEKVKTIEDVKKKSRVRFAELQRRREVPPP</sequence>
<accession>K5B885</accession>
<organism evidence="1 2">
    <name type="scientific">Mycolicibacterium hassiacum (strain DSM 44199 / CIP 105218 / JCM 12690 / 3849)</name>
    <name type="common">Mycobacterium hassiacum</name>
    <dbReference type="NCBI Taxonomy" id="1122247"/>
    <lineage>
        <taxon>Bacteria</taxon>
        <taxon>Bacillati</taxon>
        <taxon>Actinomycetota</taxon>
        <taxon>Actinomycetes</taxon>
        <taxon>Mycobacteriales</taxon>
        <taxon>Mycobacteriaceae</taxon>
        <taxon>Mycolicibacterium</taxon>
    </lineage>
</organism>
<reference evidence="1 2" key="1">
    <citation type="journal article" date="2012" name="J. Bacteriol.">
        <title>Genome sequence of Mycobacterium hassiacum DSM 44199, a rare source of heat-stable mycobacterial proteins.</title>
        <authorList>
            <person name="Tiago I."/>
            <person name="Maranha A."/>
            <person name="Mendes V."/>
            <person name="Alarico S."/>
            <person name="Moynihan P.J."/>
            <person name="Clarke A.J."/>
            <person name="Macedo-Ribeiro S."/>
            <person name="Pereira P.J."/>
            <person name="Empadinhas N."/>
        </authorList>
    </citation>
    <scope>NUCLEOTIDE SEQUENCE [LARGE SCALE GENOMIC DNA]</scope>
    <source>
        <strain evidence="2">DSM 44199 / CIP 105218 / JCM 12690 / 3849</strain>
    </source>
</reference>
<comment type="caution">
    <text evidence="1">The sequence shown here is derived from an EMBL/GenBank/DDBJ whole genome shotgun (WGS) entry which is preliminary data.</text>
</comment>
<keyword evidence="2" id="KW-1185">Reference proteome</keyword>
<dbReference type="OrthoDB" id="4726826at2"/>
<evidence type="ECO:0000313" key="2">
    <source>
        <dbReference type="Proteomes" id="UP000006265"/>
    </source>
</evidence>
<dbReference type="Proteomes" id="UP000006265">
    <property type="component" value="Unassembled WGS sequence"/>
</dbReference>
<gene>
    <name evidence="1" type="ORF">C731_2758</name>
</gene>
<name>K5B885_MYCHD</name>
<dbReference type="AlphaFoldDB" id="K5B885"/>
<proteinExistence type="predicted"/>
<dbReference type="EMBL" id="AMRA01000075">
    <property type="protein sequence ID" value="EKF23258.1"/>
    <property type="molecule type" value="Genomic_DNA"/>
</dbReference>
<protein>
    <submittedName>
        <fullName evidence="1">Uncharacterized protein</fullName>
    </submittedName>
</protein>
<evidence type="ECO:0000313" key="1">
    <source>
        <dbReference type="EMBL" id="EKF23258.1"/>
    </source>
</evidence>